<name>A0A1W1VZA6_9FIRM</name>
<dbReference type="GO" id="GO:0006508">
    <property type="term" value="P:proteolysis"/>
    <property type="evidence" value="ECO:0007669"/>
    <property type="project" value="UniProtKB-KW"/>
</dbReference>
<dbReference type="PANTHER" id="PTHR30624:SF4">
    <property type="entry name" value="METALLOPROTEASE TLDD"/>
    <property type="match status" value="1"/>
</dbReference>
<evidence type="ECO:0000259" key="5">
    <source>
        <dbReference type="Pfam" id="PF01523"/>
    </source>
</evidence>
<evidence type="ECO:0000256" key="4">
    <source>
        <dbReference type="ARBA" id="ARBA00023049"/>
    </source>
</evidence>
<dbReference type="GO" id="GO:0008237">
    <property type="term" value="F:metallopeptidase activity"/>
    <property type="evidence" value="ECO:0007669"/>
    <property type="project" value="UniProtKB-KW"/>
</dbReference>
<feature type="domain" description="Metalloprotease TldD/E C-terminal" evidence="6">
    <location>
        <begin position="229"/>
        <end position="460"/>
    </location>
</feature>
<dbReference type="GO" id="GO:0005829">
    <property type="term" value="C:cytosol"/>
    <property type="evidence" value="ECO:0007669"/>
    <property type="project" value="TreeGrafter"/>
</dbReference>
<dbReference type="FunFam" id="3.30.2290.10:FF:000003">
    <property type="entry name" value="Zinc-dependent protease, TldD/PmbA family"/>
    <property type="match status" value="1"/>
</dbReference>
<dbReference type="Pfam" id="PF19289">
    <property type="entry name" value="PmbA_TldD_3rd"/>
    <property type="match status" value="1"/>
</dbReference>
<dbReference type="Gene3D" id="3.30.2290.10">
    <property type="entry name" value="PmbA/TldD superfamily"/>
    <property type="match status" value="1"/>
</dbReference>
<evidence type="ECO:0000259" key="7">
    <source>
        <dbReference type="Pfam" id="PF19290"/>
    </source>
</evidence>
<evidence type="ECO:0008006" key="10">
    <source>
        <dbReference type="Google" id="ProtNLM"/>
    </source>
</evidence>
<feature type="domain" description="Metalloprotease TldD/E N-terminal" evidence="5">
    <location>
        <begin position="23"/>
        <end position="87"/>
    </location>
</feature>
<dbReference type="STRING" id="698762.SAMN00808754_2437"/>
<dbReference type="RefSeq" id="WP_084665980.1">
    <property type="nucleotide sequence ID" value="NZ_LT838272.1"/>
</dbReference>
<evidence type="ECO:0000256" key="3">
    <source>
        <dbReference type="ARBA" id="ARBA00022801"/>
    </source>
</evidence>
<dbReference type="InterPro" id="IPR036059">
    <property type="entry name" value="TldD/PmbA_sf"/>
</dbReference>
<feature type="domain" description="Metalloprotease TldD/E central" evidence="7">
    <location>
        <begin position="114"/>
        <end position="221"/>
    </location>
</feature>
<gene>
    <name evidence="8" type="ORF">SAMN00808754_2437</name>
</gene>
<proteinExistence type="inferred from homology"/>
<accession>A0A1W1VZA6</accession>
<dbReference type="PANTHER" id="PTHR30624">
    <property type="entry name" value="UNCHARACTERIZED PROTEIN TLDD AND PMBA"/>
    <property type="match status" value="1"/>
</dbReference>
<dbReference type="Proteomes" id="UP000192569">
    <property type="component" value="Chromosome I"/>
</dbReference>
<dbReference type="InterPro" id="IPR051463">
    <property type="entry name" value="Peptidase_U62_metallo"/>
</dbReference>
<dbReference type="InterPro" id="IPR002510">
    <property type="entry name" value="Metalloprtase-TldD/E_N"/>
</dbReference>
<keyword evidence="4" id="KW-0482">Metalloprotease</keyword>
<dbReference type="InterPro" id="IPR045569">
    <property type="entry name" value="Metalloprtase-TldD/E_C"/>
</dbReference>
<protein>
    <recommendedName>
        <fullName evidence="10">TldD protein</fullName>
    </recommendedName>
</protein>
<dbReference type="Pfam" id="PF19290">
    <property type="entry name" value="PmbA_TldD_2nd"/>
    <property type="match status" value="1"/>
</dbReference>
<dbReference type="OrthoDB" id="9803213at2"/>
<dbReference type="Pfam" id="PF01523">
    <property type="entry name" value="PmbA_TldD_1st"/>
    <property type="match status" value="1"/>
</dbReference>
<dbReference type="SUPFAM" id="SSF111283">
    <property type="entry name" value="Putative modulator of DNA gyrase, PmbA/TldD"/>
    <property type="match status" value="1"/>
</dbReference>
<dbReference type="AlphaFoldDB" id="A0A1W1VZA6"/>
<keyword evidence="9" id="KW-1185">Reference proteome</keyword>
<dbReference type="InterPro" id="IPR035068">
    <property type="entry name" value="TldD/PmbA_N"/>
</dbReference>
<dbReference type="EMBL" id="LT838272">
    <property type="protein sequence ID" value="SMB98603.1"/>
    <property type="molecule type" value="Genomic_DNA"/>
</dbReference>
<evidence type="ECO:0000313" key="9">
    <source>
        <dbReference type="Proteomes" id="UP000192569"/>
    </source>
</evidence>
<dbReference type="InterPro" id="IPR045570">
    <property type="entry name" value="Metalloprtase-TldD/E_cen_dom"/>
</dbReference>
<dbReference type="InterPro" id="IPR025502">
    <property type="entry name" value="TldD"/>
</dbReference>
<dbReference type="PIRSF" id="PIRSF004919">
    <property type="entry name" value="TldD"/>
    <property type="match status" value="1"/>
</dbReference>
<keyword evidence="2" id="KW-0645">Protease</keyword>
<evidence type="ECO:0000256" key="2">
    <source>
        <dbReference type="ARBA" id="ARBA00022670"/>
    </source>
</evidence>
<sequence>MLLAPEDLKAILEAALEEGGDFAEIFLERRRTTGIGCEDNKIERVHSGLDQGAGIRVLKGENTIYGYTNELSRDSLLELARTVGKAAGGKGPHKPEIKWQRPKPNWDFQIKMRPDEVPVEEKVALVQRANEAARAVDKRIVQVSVAYGDIIQEVTIANSEGILVEDERVRCRFMVNAVASDGKIIQTGYESIGGLMGFELFEENDPVELARKAAERAVRMLEARPAPAGRMTVVMAGEAGGTMIHEACGHGLEADLVQKKLSVYAGKKGQQVASPLITVIDDATLPGKYGSFRFDDEGQPGQRTVLIKDGILQDYMYDYLTARKEGRKSTGNGRRESYQDRPIPRMTNTFIAPGKDDPQAIIRETSKGLLVKRMGGGQVNTTNGDFVFDVAEGYLIENGEIGPLVRGATLTGNGPEVLKMVDRVGNDLGFSLGTCGKDGQGVPVGDAQPTIRIPEMVVGGILDEEEQN</sequence>
<comment type="similarity">
    <text evidence="1">Belongs to the peptidase U62 family.</text>
</comment>
<organism evidence="8 9">
    <name type="scientific">Thermanaeromonas toyohensis ToBE</name>
    <dbReference type="NCBI Taxonomy" id="698762"/>
    <lineage>
        <taxon>Bacteria</taxon>
        <taxon>Bacillati</taxon>
        <taxon>Bacillota</taxon>
        <taxon>Clostridia</taxon>
        <taxon>Neomoorellales</taxon>
        <taxon>Neomoorellaceae</taxon>
        <taxon>Thermanaeromonas</taxon>
    </lineage>
</organism>
<reference evidence="8 9" key="1">
    <citation type="submission" date="2017-04" db="EMBL/GenBank/DDBJ databases">
        <authorList>
            <person name="Afonso C.L."/>
            <person name="Miller P.J."/>
            <person name="Scott M.A."/>
            <person name="Spackman E."/>
            <person name="Goraichik I."/>
            <person name="Dimitrov K.M."/>
            <person name="Suarez D.L."/>
            <person name="Swayne D.E."/>
        </authorList>
    </citation>
    <scope>NUCLEOTIDE SEQUENCE [LARGE SCALE GENOMIC DNA]</scope>
    <source>
        <strain evidence="8 9">ToBE</strain>
    </source>
</reference>
<keyword evidence="3" id="KW-0378">Hydrolase</keyword>
<evidence type="ECO:0000313" key="8">
    <source>
        <dbReference type="EMBL" id="SMB98603.1"/>
    </source>
</evidence>
<evidence type="ECO:0000256" key="1">
    <source>
        <dbReference type="ARBA" id="ARBA00005836"/>
    </source>
</evidence>
<evidence type="ECO:0000259" key="6">
    <source>
        <dbReference type="Pfam" id="PF19289"/>
    </source>
</evidence>